<keyword evidence="4" id="KW-1185">Reference proteome</keyword>
<dbReference type="EMBL" id="JADIVZ010000002">
    <property type="protein sequence ID" value="MBF4161241.1"/>
    <property type="molecule type" value="Genomic_DNA"/>
</dbReference>
<dbReference type="AlphaFoldDB" id="A0A930Y6S1"/>
<keyword evidence="2" id="KW-0732">Signal</keyword>
<evidence type="ECO:0000313" key="4">
    <source>
        <dbReference type="Proteomes" id="UP000656804"/>
    </source>
</evidence>
<evidence type="ECO:0000256" key="2">
    <source>
        <dbReference type="SAM" id="SignalP"/>
    </source>
</evidence>
<evidence type="ECO:0000256" key="1">
    <source>
        <dbReference type="SAM" id="MobiDB-lite"/>
    </source>
</evidence>
<comment type="caution">
    <text evidence="3">The sequence shown here is derived from an EMBL/GenBank/DDBJ whole genome shotgun (WGS) entry which is preliminary data.</text>
</comment>
<feature type="region of interest" description="Disordered" evidence="1">
    <location>
        <begin position="25"/>
        <end position="49"/>
    </location>
</feature>
<reference evidence="3" key="1">
    <citation type="submission" date="2020-11" db="EMBL/GenBank/DDBJ databases">
        <title>Nocardioides sp. CBS4Y-1, whole genome shotgun sequence.</title>
        <authorList>
            <person name="Tuo L."/>
        </authorList>
    </citation>
    <scope>NUCLEOTIDE SEQUENCE</scope>
    <source>
        <strain evidence="3">CBS4Y-1</strain>
    </source>
</reference>
<feature type="signal peptide" evidence="2">
    <location>
        <begin position="1"/>
        <end position="27"/>
    </location>
</feature>
<protein>
    <recommendedName>
        <fullName evidence="5">Lipoprotein</fullName>
    </recommendedName>
</protein>
<name>A0A930Y6S1_9ACTN</name>
<feature type="chain" id="PRO_5037601396" description="Lipoprotein" evidence="2">
    <location>
        <begin position="28"/>
        <end position="266"/>
    </location>
</feature>
<proteinExistence type="predicted"/>
<dbReference type="Proteomes" id="UP000656804">
    <property type="component" value="Unassembled WGS sequence"/>
</dbReference>
<feature type="compositionally biased region" description="Low complexity" evidence="1">
    <location>
        <begin position="39"/>
        <end position="49"/>
    </location>
</feature>
<accession>A0A930Y6S1</accession>
<dbReference type="RefSeq" id="WP_194502484.1">
    <property type="nucleotide sequence ID" value="NZ_JADIVZ010000002.1"/>
</dbReference>
<dbReference type="PROSITE" id="PS51257">
    <property type="entry name" value="PROKAR_LIPOPROTEIN"/>
    <property type="match status" value="1"/>
</dbReference>
<sequence length="266" mass="27846">MRPTTRARTTPAAAGVILAVTLGSACGTDSPDPQPAPTPTGATMTTAPAATNPLTTNLNAFTHAGLLFVLAGAEPGTNEVDLRGVIDVDGHAGVHRGDSVSLEWPYRIPQKSAHRDLVVPVELQLDGSYRATSAGLDQRSALRLLAGLPESDPTPTHGQIRTAFEQAPAVGSYAWSADPESDGRSVHATLQHAFKGDPPSEVELRAPDTDEPGGPWTFLDAAATGAQYGTVFFDDSTGSLRPSYSFLPWQVVDSDLTALGLVPMPE</sequence>
<evidence type="ECO:0008006" key="5">
    <source>
        <dbReference type="Google" id="ProtNLM"/>
    </source>
</evidence>
<gene>
    <name evidence="3" type="ORF">ISG29_06020</name>
</gene>
<organism evidence="3 4">
    <name type="scientific">Nocardioides acrostichi</name>
    <dbReference type="NCBI Taxonomy" id="2784339"/>
    <lineage>
        <taxon>Bacteria</taxon>
        <taxon>Bacillati</taxon>
        <taxon>Actinomycetota</taxon>
        <taxon>Actinomycetes</taxon>
        <taxon>Propionibacteriales</taxon>
        <taxon>Nocardioidaceae</taxon>
        <taxon>Nocardioides</taxon>
    </lineage>
</organism>
<evidence type="ECO:0000313" key="3">
    <source>
        <dbReference type="EMBL" id="MBF4161241.1"/>
    </source>
</evidence>